<accession>A0A0C3D6A0</accession>
<dbReference type="EMBL" id="KN822119">
    <property type="protein sequence ID" value="KIM56300.1"/>
    <property type="molecule type" value="Genomic_DNA"/>
</dbReference>
<proteinExistence type="predicted"/>
<reference evidence="2" key="2">
    <citation type="submission" date="2015-01" db="EMBL/GenBank/DDBJ databases">
        <title>Evolutionary Origins and Diversification of the Mycorrhizal Mutualists.</title>
        <authorList>
            <consortium name="DOE Joint Genome Institute"/>
            <consortium name="Mycorrhizal Genomics Consortium"/>
            <person name="Kohler A."/>
            <person name="Kuo A."/>
            <person name="Nagy L.G."/>
            <person name="Floudas D."/>
            <person name="Copeland A."/>
            <person name="Barry K.W."/>
            <person name="Cichocki N."/>
            <person name="Veneault-Fourrey C."/>
            <person name="LaButti K."/>
            <person name="Lindquist E.A."/>
            <person name="Lipzen A."/>
            <person name="Lundell T."/>
            <person name="Morin E."/>
            <person name="Murat C."/>
            <person name="Riley R."/>
            <person name="Ohm R."/>
            <person name="Sun H."/>
            <person name="Tunlid A."/>
            <person name="Henrissat B."/>
            <person name="Grigoriev I.V."/>
            <person name="Hibbett D.S."/>
            <person name="Martin F."/>
        </authorList>
    </citation>
    <scope>NUCLEOTIDE SEQUENCE [LARGE SCALE GENOMIC DNA]</scope>
    <source>
        <strain evidence="2">Foug A</strain>
    </source>
</reference>
<name>A0A0C3D6A0_9AGAM</name>
<dbReference type="Proteomes" id="UP000053989">
    <property type="component" value="Unassembled WGS sequence"/>
</dbReference>
<reference evidence="1 2" key="1">
    <citation type="submission" date="2014-04" db="EMBL/GenBank/DDBJ databases">
        <authorList>
            <consortium name="DOE Joint Genome Institute"/>
            <person name="Kuo A."/>
            <person name="Kohler A."/>
            <person name="Nagy L.G."/>
            <person name="Floudas D."/>
            <person name="Copeland A."/>
            <person name="Barry K.W."/>
            <person name="Cichocki N."/>
            <person name="Veneault-Fourrey C."/>
            <person name="LaButti K."/>
            <person name="Lindquist E.A."/>
            <person name="Lipzen A."/>
            <person name="Lundell T."/>
            <person name="Morin E."/>
            <person name="Murat C."/>
            <person name="Sun H."/>
            <person name="Tunlid A."/>
            <person name="Henrissat B."/>
            <person name="Grigoriev I.V."/>
            <person name="Hibbett D.S."/>
            <person name="Martin F."/>
            <person name="Nordberg H.P."/>
            <person name="Cantor M.N."/>
            <person name="Hua S.X."/>
        </authorList>
    </citation>
    <scope>NUCLEOTIDE SEQUENCE [LARGE SCALE GENOMIC DNA]</scope>
    <source>
        <strain evidence="1 2">Foug A</strain>
    </source>
</reference>
<sequence>MFMILHTYRTTCRTSLRATVVSEGFYANLGRHRCELKIVKELHDLQLDLQETNHI</sequence>
<gene>
    <name evidence="1" type="ORF">SCLCIDRAFT_1220462</name>
</gene>
<dbReference type="HOGENOM" id="CLU_3033664_0_0_1"/>
<organism evidence="1 2">
    <name type="scientific">Scleroderma citrinum Foug A</name>
    <dbReference type="NCBI Taxonomy" id="1036808"/>
    <lineage>
        <taxon>Eukaryota</taxon>
        <taxon>Fungi</taxon>
        <taxon>Dikarya</taxon>
        <taxon>Basidiomycota</taxon>
        <taxon>Agaricomycotina</taxon>
        <taxon>Agaricomycetes</taxon>
        <taxon>Agaricomycetidae</taxon>
        <taxon>Boletales</taxon>
        <taxon>Sclerodermatineae</taxon>
        <taxon>Sclerodermataceae</taxon>
        <taxon>Scleroderma</taxon>
    </lineage>
</organism>
<evidence type="ECO:0000313" key="1">
    <source>
        <dbReference type="EMBL" id="KIM56300.1"/>
    </source>
</evidence>
<dbReference type="InParanoid" id="A0A0C3D6A0"/>
<dbReference type="AlphaFoldDB" id="A0A0C3D6A0"/>
<keyword evidence="2" id="KW-1185">Reference proteome</keyword>
<protein>
    <submittedName>
        <fullName evidence="1">Uncharacterized protein</fullName>
    </submittedName>
</protein>
<evidence type="ECO:0000313" key="2">
    <source>
        <dbReference type="Proteomes" id="UP000053989"/>
    </source>
</evidence>